<evidence type="ECO:0000259" key="2">
    <source>
        <dbReference type="Pfam" id="PF03008"/>
    </source>
</evidence>
<protein>
    <submittedName>
        <fullName evidence="3">ATP-binding protein</fullName>
    </submittedName>
</protein>
<keyword evidence="3" id="KW-0067">ATP-binding</keyword>
<proteinExistence type="predicted"/>
<dbReference type="InterPro" id="IPR011579">
    <property type="entry name" value="ATPase_dom"/>
</dbReference>
<accession>A0A369MTG8</accession>
<evidence type="ECO:0000259" key="1">
    <source>
        <dbReference type="Pfam" id="PF01637"/>
    </source>
</evidence>
<dbReference type="Pfam" id="PF03008">
    <property type="entry name" value="DUF234"/>
    <property type="match status" value="1"/>
</dbReference>
<dbReference type="Proteomes" id="UP000253752">
    <property type="component" value="Unassembled WGS sequence"/>
</dbReference>
<dbReference type="SUPFAM" id="SSF52980">
    <property type="entry name" value="Restriction endonuclease-like"/>
    <property type="match status" value="1"/>
</dbReference>
<keyword evidence="3" id="KW-0547">Nucleotide-binding</keyword>
<dbReference type="EMBL" id="PPTX01000005">
    <property type="protein sequence ID" value="RDB80581.1"/>
    <property type="molecule type" value="Genomic_DNA"/>
</dbReference>
<dbReference type="Gene3D" id="3.40.50.300">
    <property type="entry name" value="P-loop containing nucleotide triphosphate hydrolases"/>
    <property type="match status" value="1"/>
</dbReference>
<dbReference type="CDD" id="cd00090">
    <property type="entry name" value="HTH_ARSR"/>
    <property type="match status" value="1"/>
</dbReference>
<dbReference type="InterPro" id="IPR011335">
    <property type="entry name" value="Restrct_endonuc-II-like"/>
</dbReference>
<comment type="caution">
    <text evidence="3">The sequence shown here is derived from an EMBL/GenBank/DDBJ whole genome shotgun (WGS) entry which is preliminary data.</text>
</comment>
<evidence type="ECO:0000313" key="3">
    <source>
        <dbReference type="EMBL" id="RDB80581.1"/>
    </source>
</evidence>
<dbReference type="InterPro" id="IPR036390">
    <property type="entry name" value="WH_DNA-bd_sf"/>
</dbReference>
<evidence type="ECO:0000313" key="5">
    <source>
        <dbReference type="Proteomes" id="UP000253752"/>
    </source>
</evidence>
<dbReference type="AlphaFoldDB" id="A0A369MTG8"/>
<dbReference type="GO" id="GO:0005524">
    <property type="term" value="F:ATP binding"/>
    <property type="evidence" value="ECO:0007669"/>
    <property type="project" value="UniProtKB-KW"/>
</dbReference>
<dbReference type="InterPro" id="IPR011991">
    <property type="entry name" value="ArsR-like_HTH"/>
</dbReference>
<dbReference type="Proteomes" id="UP000253857">
    <property type="component" value="Unassembled WGS sequence"/>
</dbReference>
<feature type="domain" description="ATPase" evidence="1">
    <location>
        <begin position="2"/>
        <end position="205"/>
    </location>
</feature>
<dbReference type="PANTHER" id="PTHR34704:SF2">
    <property type="entry name" value="ATPASE"/>
    <property type="match status" value="1"/>
</dbReference>
<dbReference type="PANTHER" id="PTHR34704">
    <property type="entry name" value="ATPASE"/>
    <property type="match status" value="1"/>
</dbReference>
<dbReference type="EMBL" id="PPTY01000014">
    <property type="protein sequence ID" value="RDB84887.1"/>
    <property type="molecule type" value="Genomic_DNA"/>
</dbReference>
<organism evidence="3 5">
    <name type="scientific">Eggerthella lenta</name>
    <name type="common">Eubacterium lentum</name>
    <dbReference type="NCBI Taxonomy" id="84112"/>
    <lineage>
        <taxon>Bacteria</taxon>
        <taxon>Bacillati</taxon>
        <taxon>Actinomycetota</taxon>
        <taxon>Coriobacteriia</taxon>
        <taxon>Eggerthellales</taxon>
        <taxon>Eggerthellaceae</taxon>
        <taxon>Eggerthella</taxon>
    </lineage>
</organism>
<dbReference type="SUPFAM" id="SSF46785">
    <property type="entry name" value="Winged helix' DNA-binding domain"/>
    <property type="match status" value="1"/>
</dbReference>
<dbReference type="InterPro" id="IPR004256">
    <property type="entry name" value="DUF234"/>
</dbReference>
<dbReference type="Pfam" id="PF01637">
    <property type="entry name" value="ATPase_2"/>
    <property type="match status" value="1"/>
</dbReference>
<name>A0A369MTG8_EGGLN</name>
<dbReference type="SUPFAM" id="SSF52540">
    <property type="entry name" value="P-loop containing nucleoside triphosphate hydrolases"/>
    <property type="match status" value="1"/>
</dbReference>
<sequence length="496" mass="55597">MFVGREEELGALERLYRKSGFQMVVLYGRRRVGKTTLLDKFSEGKPTLYFTAQVQSATMNLRSFSQTAYRFFDLPATTGAFESWSDAFAFVASRAKSSSEPILFVFDEFPYAAESEPSLPSSLQIAIDHEFKNTDIRIILSGSNEGFMESEVLGRKSPLYGRRTSQIKLQPFDYLDAARMIPATSDEERIRYYTAFGGTPYYLAQIDSNASFEENIEFLFFNKAGLLYEEPMMLLRQELREPANYNSILSAVANGATFPKEIAEKAGVEQGSIGKYLKTLEGLGLIERTIPFGDNPEKSRKGLYSVRDPFFAYWYRFVSRSIGAIESGAGNAAARGTAFGEAFSTYVGKRFEDICMQWLIRRNRQGNLPFLASSFGRWWGTDPVAHEQTDIDVIAADKPSKRILLGECKWRESLDETEALRKLEARAPLVKGYDQHSFALFTKNPVSDATKKKCASRNDLLLVSTADLFEDLQALPSRGTLRAGRPAFSLTPPGAA</sequence>
<feature type="domain" description="DUF234" evidence="2">
    <location>
        <begin position="314"/>
        <end position="414"/>
    </location>
</feature>
<dbReference type="OMA" id="RNYFAIM"/>
<reference evidence="5 6" key="1">
    <citation type="journal article" date="2018" name="Elife">
        <title>Discovery and characterization of a prevalent human gut bacterial enzyme sufficient for the inactivation of a family of plant toxins.</title>
        <authorList>
            <person name="Koppel N."/>
            <person name="Bisanz J.E."/>
            <person name="Pandelia M.E."/>
            <person name="Turnbaugh P.J."/>
            <person name="Balskus E.P."/>
        </authorList>
    </citation>
    <scope>NUCLEOTIDE SEQUENCE [LARGE SCALE GENOMIC DNA]</scope>
    <source>
        <strain evidence="4 6">FAA1-1-60AUCSF</strain>
        <strain evidence="3 5">MR1 #12</strain>
    </source>
</reference>
<evidence type="ECO:0000313" key="4">
    <source>
        <dbReference type="EMBL" id="RDB84887.1"/>
    </source>
</evidence>
<dbReference type="RefSeq" id="WP_015761051.1">
    <property type="nucleotide sequence ID" value="NZ_AP031442.1"/>
</dbReference>
<evidence type="ECO:0000313" key="6">
    <source>
        <dbReference type="Proteomes" id="UP000253857"/>
    </source>
</evidence>
<gene>
    <name evidence="4" type="ORF">C1871_09105</name>
    <name evidence="3" type="ORF">C1872_05075</name>
</gene>
<dbReference type="InterPro" id="IPR027417">
    <property type="entry name" value="P-loop_NTPase"/>
</dbReference>